<proteinExistence type="predicted"/>
<gene>
    <name evidence="1" type="ORF">ACFQDL_13455</name>
</gene>
<dbReference type="InterPro" id="IPR005624">
    <property type="entry name" value="PduO/GlcC-like"/>
</dbReference>
<evidence type="ECO:0000313" key="1">
    <source>
        <dbReference type="EMBL" id="MFC6670956.1"/>
    </source>
</evidence>
<dbReference type="InterPro" id="IPR038084">
    <property type="entry name" value="PduO/GlcC-like_sf"/>
</dbReference>
<dbReference type="Proteomes" id="UP001596422">
    <property type="component" value="Unassembled WGS sequence"/>
</dbReference>
<dbReference type="SUPFAM" id="SSF143744">
    <property type="entry name" value="GlcG-like"/>
    <property type="match status" value="1"/>
</dbReference>
<comment type="caution">
    <text evidence="1">The sequence shown here is derived from an EMBL/GenBank/DDBJ whole genome shotgun (WGS) entry which is preliminary data.</text>
</comment>
<keyword evidence="2" id="KW-1185">Reference proteome</keyword>
<reference evidence="2" key="1">
    <citation type="journal article" date="2019" name="Int. J. Syst. Evol. Microbiol.">
        <title>The Global Catalogue of Microorganisms (GCM) 10K type strain sequencing project: providing services to taxonomists for standard genome sequencing and annotation.</title>
        <authorList>
            <consortium name="The Broad Institute Genomics Platform"/>
            <consortium name="The Broad Institute Genome Sequencing Center for Infectious Disease"/>
            <person name="Wu L."/>
            <person name="Ma J."/>
        </authorList>
    </citation>
    <scope>NUCLEOTIDE SEQUENCE [LARGE SCALE GENOMIC DNA]</scope>
    <source>
        <strain evidence="2">NBRC 111756</strain>
    </source>
</reference>
<evidence type="ECO:0000313" key="2">
    <source>
        <dbReference type="Proteomes" id="UP001596422"/>
    </source>
</evidence>
<dbReference type="RefSeq" id="WP_379909458.1">
    <property type="nucleotide sequence ID" value="NZ_JBHSWE010000001.1"/>
</dbReference>
<dbReference type="EMBL" id="JBHSWE010000001">
    <property type="protein sequence ID" value="MFC6670956.1"/>
    <property type="molecule type" value="Genomic_DNA"/>
</dbReference>
<dbReference type="Pfam" id="PF03928">
    <property type="entry name" value="HbpS-like"/>
    <property type="match status" value="1"/>
</dbReference>
<accession>A0ABW2A0Q1</accession>
<sequence>MTILNLEKALDITIAALKKGRELSAAPLTVAVLDPAGQLISLQREDGSSLLRPDIATAKAWGRSPLASPRVHWRLMPNSARPLSVRSTRLPRGGWCRCRAEC</sequence>
<name>A0ABW2A0Q1_9GAMM</name>
<dbReference type="Gene3D" id="3.30.450.150">
    <property type="entry name" value="Haem-degrading domain"/>
    <property type="match status" value="1"/>
</dbReference>
<organism evidence="1 2">
    <name type="scientific">Marinobacterium aestuariivivens</name>
    <dbReference type="NCBI Taxonomy" id="1698799"/>
    <lineage>
        <taxon>Bacteria</taxon>
        <taxon>Pseudomonadati</taxon>
        <taxon>Pseudomonadota</taxon>
        <taxon>Gammaproteobacteria</taxon>
        <taxon>Oceanospirillales</taxon>
        <taxon>Oceanospirillaceae</taxon>
        <taxon>Marinobacterium</taxon>
    </lineage>
</organism>
<protein>
    <submittedName>
        <fullName evidence="1">Heme-binding protein</fullName>
    </submittedName>
</protein>